<dbReference type="GO" id="GO:0003824">
    <property type="term" value="F:catalytic activity"/>
    <property type="evidence" value="ECO:0007669"/>
    <property type="project" value="UniProtKB-KW"/>
</dbReference>
<dbReference type="CDD" id="cd09274">
    <property type="entry name" value="RNase_HI_RT_Ty3"/>
    <property type="match status" value="1"/>
</dbReference>
<dbReference type="SUPFAM" id="SSF53098">
    <property type="entry name" value="Ribonuclease H-like"/>
    <property type="match status" value="1"/>
</dbReference>
<dbReference type="InterPro" id="IPR043128">
    <property type="entry name" value="Rev_trsase/Diguanyl_cyclase"/>
</dbReference>
<dbReference type="InterPro" id="IPR036397">
    <property type="entry name" value="RNaseH_sf"/>
</dbReference>
<organism evidence="3 4">
    <name type="scientific">Phytophthora rubi</name>
    <dbReference type="NCBI Taxonomy" id="129364"/>
    <lineage>
        <taxon>Eukaryota</taxon>
        <taxon>Sar</taxon>
        <taxon>Stramenopiles</taxon>
        <taxon>Oomycota</taxon>
        <taxon>Peronosporomycetes</taxon>
        <taxon>Peronosporales</taxon>
        <taxon>Peronosporaceae</taxon>
        <taxon>Phytophthora</taxon>
    </lineage>
</organism>
<evidence type="ECO:0000313" key="4">
    <source>
        <dbReference type="Proteomes" id="UP000429607"/>
    </source>
</evidence>
<feature type="domain" description="Integrase catalytic" evidence="2">
    <location>
        <begin position="168"/>
        <end position="338"/>
    </location>
</feature>
<dbReference type="PROSITE" id="PS50994">
    <property type="entry name" value="INTEGRASE"/>
    <property type="match status" value="1"/>
</dbReference>
<protein>
    <recommendedName>
        <fullName evidence="2">Integrase catalytic domain-containing protein</fullName>
    </recommendedName>
</protein>
<dbReference type="InterPro" id="IPR012337">
    <property type="entry name" value="RNaseH-like_sf"/>
</dbReference>
<dbReference type="PANTHER" id="PTHR37984">
    <property type="entry name" value="PROTEIN CBG26694"/>
    <property type="match status" value="1"/>
</dbReference>
<dbReference type="GO" id="GO:0003676">
    <property type="term" value="F:nucleic acid binding"/>
    <property type="evidence" value="ECO:0007669"/>
    <property type="project" value="InterPro"/>
</dbReference>
<dbReference type="EMBL" id="QXFV01002396">
    <property type="protein sequence ID" value="KAE8988442.1"/>
    <property type="molecule type" value="Genomic_DNA"/>
</dbReference>
<reference evidence="3 4" key="1">
    <citation type="submission" date="2018-09" db="EMBL/GenBank/DDBJ databases">
        <title>Genomic investigation of the strawberry pathogen Phytophthora fragariae indicates pathogenicity is determined by transcriptional variation in three key races.</title>
        <authorList>
            <person name="Adams T.M."/>
            <person name="Armitage A.D."/>
            <person name="Sobczyk M.K."/>
            <person name="Bates H.J."/>
            <person name="Dunwell J.M."/>
            <person name="Nellist C.F."/>
            <person name="Harrison R.J."/>
        </authorList>
    </citation>
    <scope>NUCLEOTIDE SEQUENCE [LARGE SCALE GENOMIC DNA]</scope>
    <source>
        <strain evidence="3 4">SCRP249</strain>
    </source>
</reference>
<evidence type="ECO:0000259" key="2">
    <source>
        <dbReference type="PROSITE" id="PS50994"/>
    </source>
</evidence>
<dbReference type="Proteomes" id="UP000429607">
    <property type="component" value="Unassembled WGS sequence"/>
</dbReference>
<gene>
    <name evidence="3" type="ORF">PR001_g22040</name>
</gene>
<accession>A0A6A3J2F2</accession>
<sequence length="375" mass="43309">MIPKRTALFSPLTALLSPTKPFTWSPEAQQAFEAVKEALASTVRLGFPESGRPFHVYTDASQLQLGAVIMQHDRPLIFWSKKCNAAQSLYPANRLELLSIVLLLREFRSLLLGQELHIFTDHLNLTYATFHDVHMIRWRLEIEEFGPIFHYVPGENNVVADALSRLPRTEEPPTELEERSDDHSELKAQARHEVLAAMGPGDDAPFNFDMQSLAVEQNNDATLPKKCRQAAFLLDRHWLNRYPRPVRCIYDGGSEFKKEFLELLDSYGIEHAPTTVRNPQANAVIERVHRVIGDKMRTKTIKTMEDWELFLNNTTFALRAAHQSMTNASPAQQAFGRDMIFDMKHETNWVDEHRRKVEQIKKNNLRENNKRVNWE</sequence>
<name>A0A6A3J2F2_9STRA</name>
<dbReference type="PANTHER" id="PTHR37984:SF5">
    <property type="entry name" value="PROTEIN NYNRIN-LIKE"/>
    <property type="match status" value="1"/>
</dbReference>
<dbReference type="Pfam" id="PF17919">
    <property type="entry name" value="RT_RNaseH_2"/>
    <property type="match status" value="1"/>
</dbReference>
<dbReference type="InterPro" id="IPR043502">
    <property type="entry name" value="DNA/RNA_pol_sf"/>
</dbReference>
<evidence type="ECO:0000313" key="3">
    <source>
        <dbReference type="EMBL" id="KAE8988442.1"/>
    </source>
</evidence>
<proteinExistence type="predicted"/>
<evidence type="ECO:0000256" key="1">
    <source>
        <dbReference type="ARBA" id="ARBA00023268"/>
    </source>
</evidence>
<dbReference type="InterPro" id="IPR041577">
    <property type="entry name" value="RT_RNaseH_2"/>
</dbReference>
<keyword evidence="1" id="KW-0511">Multifunctional enzyme</keyword>
<dbReference type="AlphaFoldDB" id="A0A6A3J2F2"/>
<dbReference type="SUPFAM" id="SSF56672">
    <property type="entry name" value="DNA/RNA polymerases"/>
    <property type="match status" value="1"/>
</dbReference>
<dbReference type="InterPro" id="IPR050951">
    <property type="entry name" value="Retrovirus_Pol_polyprotein"/>
</dbReference>
<dbReference type="GO" id="GO:0015074">
    <property type="term" value="P:DNA integration"/>
    <property type="evidence" value="ECO:0007669"/>
    <property type="project" value="InterPro"/>
</dbReference>
<dbReference type="InterPro" id="IPR001584">
    <property type="entry name" value="Integrase_cat-core"/>
</dbReference>
<dbReference type="Gene3D" id="3.30.70.270">
    <property type="match status" value="1"/>
</dbReference>
<dbReference type="Gene3D" id="3.30.420.10">
    <property type="entry name" value="Ribonuclease H-like superfamily/Ribonuclease H"/>
    <property type="match status" value="1"/>
</dbReference>
<comment type="caution">
    <text evidence="3">The sequence shown here is derived from an EMBL/GenBank/DDBJ whole genome shotgun (WGS) entry which is preliminary data.</text>
</comment>